<proteinExistence type="predicted"/>
<accession>A0A2G9GCU1</accession>
<name>A0A2G9GCU1_9LAMI</name>
<dbReference type="SMART" id="SM00513">
    <property type="entry name" value="SAP"/>
    <property type="match status" value="1"/>
</dbReference>
<dbReference type="SUPFAM" id="SSF68906">
    <property type="entry name" value="SAP domain"/>
    <property type="match status" value="1"/>
</dbReference>
<dbReference type="GO" id="GO:0003676">
    <property type="term" value="F:nucleic acid binding"/>
    <property type="evidence" value="ECO:0007669"/>
    <property type="project" value="InterPro"/>
</dbReference>
<dbReference type="Pfam" id="PF02037">
    <property type="entry name" value="SAP"/>
    <property type="match status" value="1"/>
</dbReference>
<feature type="compositionally biased region" description="Pro residues" evidence="1">
    <location>
        <begin position="665"/>
        <end position="677"/>
    </location>
</feature>
<dbReference type="STRING" id="429701.A0A2G9GCU1"/>
<feature type="compositionally biased region" description="Basic and acidic residues" evidence="1">
    <location>
        <begin position="681"/>
        <end position="694"/>
    </location>
</feature>
<feature type="compositionally biased region" description="Basic and acidic residues" evidence="1">
    <location>
        <begin position="94"/>
        <end position="118"/>
    </location>
</feature>
<feature type="region of interest" description="Disordered" evidence="1">
    <location>
        <begin position="625"/>
        <end position="719"/>
    </location>
</feature>
<dbReference type="InterPro" id="IPR032552">
    <property type="entry name" value="RSB_motif"/>
</dbReference>
<dbReference type="SUPFAM" id="SSF54928">
    <property type="entry name" value="RNA-binding domain, RBD"/>
    <property type="match status" value="1"/>
</dbReference>
<feature type="region of interest" description="Disordered" evidence="1">
    <location>
        <begin position="49"/>
        <end position="245"/>
    </location>
</feature>
<feature type="compositionally biased region" description="Low complexity" evidence="1">
    <location>
        <begin position="649"/>
        <end position="664"/>
    </location>
</feature>
<evidence type="ECO:0000256" key="1">
    <source>
        <dbReference type="SAM" id="MobiDB-lite"/>
    </source>
</evidence>
<feature type="region of interest" description="Disordered" evidence="1">
    <location>
        <begin position="300"/>
        <end position="469"/>
    </location>
</feature>
<comment type="caution">
    <text evidence="3">The sequence shown here is derived from an EMBL/GenBank/DDBJ whole genome shotgun (WGS) entry which is preliminary data.</text>
</comment>
<evidence type="ECO:0000313" key="4">
    <source>
        <dbReference type="Proteomes" id="UP000231279"/>
    </source>
</evidence>
<feature type="compositionally biased region" description="Polar residues" evidence="1">
    <location>
        <begin position="495"/>
        <end position="507"/>
    </location>
</feature>
<feature type="compositionally biased region" description="Basic and acidic residues" evidence="1">
    <location>
        <begin position="315"/>
        <end position="354"/>
    </location>
</feature>
<dbReference type="CDD" id="cd12432">
    <property type="entry name" value="RRM_ACINU"/>
    <property type="match status" value="1"/>
</dbReference>
<reference evidence="4" key="1">
    <citation type="journal article" date="2018" name="Gigascience">
        <title>Genome assembly of the Pink Ipe (Handroanthus impetiginosus, Bignoniaceae), a highly valued, ecologically keystone Neotropical timber forest tree.</title>
        <authorList>
            <person name="Silva-Junior O.B."/>
            <person name="Grattapaglia D."/>
            <person name="Novaes E."/>
            <person name="Collevatti R.G."/>
        </authorList>
    </citation>
    <scope>NUCLEOTIDE SEQUENCE [LARGE SCALE GENOMIC DNA]</scope>
    <source>
        <strain evidence="4">cv. UFG-1</strain>
    </source>
</reference>
<dbReference type="AlphaFoldDB" id="A0A2G9GCU1"/>
<dbReference type="InterPro" id="IPR035979">
    <property type="entry name" value="RBD_domain_sf"/>
</dbReference>
<dbReference type="InterPro" id="IPR034257">
    <property type="entry name" value="Acinus_RRM"/>
</dbReference>
<dbReference type="InterPro" id="IPR003034">
    <property type="entry name" value="SAP_dom"/>
</dbReference>
<feature type="region of interest" description="Disordered" evidence="1">
    <location>
        <begin position="495"/>
        <end position="522"/>
    </location>
</feature>
<dbReference type="OrthoDB" id="5348404at2759"/>
<evidence type="ECO:0000259" key="2">
    <source>
        <dbReference type="PROSITE" id="PS50800"/>
    </source>
</evidence>
<protein>
    <submittedName>
        <fullName evidence="3">Acinus (Induces apoptotic chromatin condensation)</fullName>
    </submittedName>
</protein>
<organism evidence="3 4">
    <name type="scientific">Handroanthus impetiginosus</name>
    <dbReference type="NCBI Taxonomy" id="429701"/>
    <lineage>
        <taxon>Eukaryota</taxon>
        <taxon>Viridiplantae</taxon>
        <taxon>Streptophyta</taxon>
        <taxon>Embryophyta</taxon>
        <taxon>Tracheophyta</taxon>
        <taxon>Spermatophyta</taxon>
        <taxon>Magnoliopsida</taxon>
        <taxon>eudicotyledons</taxon>
        <taxon>Gunneridae</taxon>
        <taxon>Pentapetalae</taxon>
        <taxon>asterids</taxon>
        <taxon>lamiids</taxon>
        <taxon>Lamiales</taxon>
        <taxon>Bignoniaceae</taxon>
        <taxon>Crescentiina</taxon>
        <taxon>Tabebuia alliance</taxon>
        <taxon>Handroanthus</taxon>
    </lineage>
</organism>
<evidence type="ECO:0000313" key="3">
    <source>
        <dbReference type="EMBL" id="PIN03015.1"/>
    </source>
</evidence>
<dbReference type="EMBL" id="NKXS01005678">
    <property type="protein sequence ID" value="PIN03015.1"/>
    <property type="molecule type" value="Genomic_DNA"/>
</dbReference>
<dbReference type="PROSITE" id="PS50800">
    <property type="entry name" value="SAP"/>
    <property type="match status" value="1"/>
</dbReference>
<feature type="domain" description="SAP" evidence="2">
    <location>
        <begin position="13"/>
        <end position="47"/>
    </location>
</feature>
<feature type="compositionally biased region" description="Polar residues" evidence="1">
    <location>
        <begin position="194"/>
        <end position="206"/>
    </location>
</feature>
<dbReference type="Pfam" id="PF16294">
    <property type="entry name" value="RSB_motif"/>
    <property type="match status" value="1"/>
</dbReference>
<gene>
    <name evidence="3" type="ORF">CDL12_24468</name>
</gene>
<feature type="compositionally biased region" description="Basic and acidic residues" evidence="1">
    <location>
        <begin position="49"/>
        <end position="60"/>
    </location>
</feature>
<dbReference type="Gene3D" id="1.10.720.30">
    <property type="entry name" value="SAP domain"/>
    <property type="match status" value="1"/>
</dbReference>
<sequence length="760" mass="83170">MSSPYVTLGNRTLDQWKVTELKEELKRRKLTTKGLKEDLVKRLDEAVRFERENATEDPNDKGSQPEPPFEQAPPGSAVPGRAKNSVDIGSGMVEKVDAKPEHEINDHRGSLGEDKVVEVDVVQGTTDTDLEGKQDAEFSVATSVVTSETVEPLTALSGSLLHSEGKNEDGDSTAVINNDDGPPSQDDVKLEQPDPNTQSPQINESRTPAAAPSEPRTQGGEALNEAMHSTAQIENDDSKCLQPDSSVQPLKYQVPEVDPDLGFQVTSDSVSTESVSIIEKNELKVDVITDNVQLELDVKHEMMQSSPRSAVPDGGESHPMDVEEPLDQKDIQEPLSRKDVEGPLDQKDVEEPVENKVSVEVASGSNAENVDSLKNIDTGDSDPPEKLNLDRSSGDDSMEEDILESKQTDDKSDSNKSSDNVEKSGMPVGKEEEDHVDVVGHDKPVETKVTNAEKETVPAPTSAKRKFHDKEAVGNNDTVKKARRWNAEGLKVSETQSGNMVASTTPKGVSEPTFKRTLGTEPTVNDEVPKERVVPPSSKPPTNSLRIDRFLRPFTLKAVQELLGKTGTVTSFWMDHIKTHCYVSYSSVEEAVETRNAVYNLQWPPNGGRLLLAEFVDPQEVKAHLEPPAASPAAPSSSAAPTFPTTQHQPVVQPQPSPRQQVPRQPLPPPSLPPSLSNPPHVRERLHPAREPVPREQPLPARERLNLPPPPPLPEKVDPPIVTLDDLFRKTKATPRIYYLPLSDEQVAAKLKAQGKNVNQ</sequence>
<dbReference type="PANTHER" id="PTHR47031">
    <property type="entry name" value="SAP DNA-BINDING DOMAIN-CONTAINING PROTEIN"/>
    <property type="match status" value="1"/>
</dbReference>
<feature type="compositionally biased region" description="Basic and acidic residues" evidence="1">
    <location>
        <begin position="429"/>
        <end position="456"/>
    </location>
</feature>
<feature type="compositionally biased region" description="Low complexity" evidence="1">
    <location>
        <begin position="627"/>
        <end position="641"/>
    </location>
</feature>
<keyword evidence="4" id="KW-1185">Reference proteome</keyword>
<feature type="compositionally biased region" description="Basic and acidic residues" evidence="1">
    <location>
        <begin position="383"/>
        <end position="394"/>
    </location>
</feature>
<feature type="compositionally biased region" description="Low complexity" evidence="1">
    <location>
        <begin position="137"/>
        <end position="151"/>
    </location>
</feature>
<feature type="compositionally biased region" description="Basic and acidic residues" evidence="1">
    <location>
        <begin position="403"/>
        <end position="422"/>
    </location>
</feature>
<dbReference type="PANTHER" id="PTHR47031:SF3">
    <property type="entry name" value="SAP DOMAIN-CONTAINING PROTEIN"/>
    <property type="match status" value="1"/>
</dbReference>
<dbReference type="InterPro" id="IPR036361">
    <property type="entry name" value="SAP_dom_sf"/>
</dbReference>
<dbReference type="Proteomes" id="UP000231279">
    <property type="component" value="Unassembled WGS sequence"/>
</dbReference>